<dbReference type="PANTHER" id="PTHR12146">
    <property type="entry name" value="40S RIBOSOMAL PROTEIN S10"/>
    <property type="match status" value="1"/>
</dbReference>
<dbReference type="Proteomes" id="UP000001072">
    <property type="component" value="Unassembled WGS sequence"/>
</dbReference>
<dbReference type="STRING" id="747676.F4S672"/>
<dbReference type="KEGG" id="mlr:MELLADRAFT_73306"/>
<dbReference type="InterPro" id="IPR005326">
    <property type="entry name" value="Plectin_eS10_N"/>
</dbReference>
<evidence type="ECO:0000259" key="7">
    <source>
        <dbReference type="Pfam" id="PF03501"/>
    </source>
</evidence>
<evidence type="ECO:0000256" key="6">
    <source>
        <dbReference type="SAM" id="MobiDB-lite"/>
    </source>
</evidence>
<name>F4S672_MELLP</name>
<feature type="compositionally biased region" description="Basic and acidic residues" evidence="6">
    <location>
        <begin position="113"/>
        <end position="129"/>
    </location>
</feature>
<keyword evidence="5" id="KW-0687">Ribonucleoprotein</keyword>
<evidence type="ECO:0000256" key="1">
    <source>
        <dbReference type="ARBA" id="ARBA00004496"/>
    </source>
</evidence>
<dbReference type="Pfam" id="PF03501">
    <property type="entry name" value="S10_plectin"/>
    <property type="match status" value="1"/>
</dbReference>
<accession>F4S672</accession>
<dbReference type="FunFam" id="1.10.10.10:FF:000025">
    <property type="entry name" value="40S ribosomal protein S10"/>
    <property type="match status" value="1"/>
</dbReference>
<evidence type="ECO:0000256" key="2">
    <source>
        <dbReference type="ARBA" id="ARBA00007278"/>
    </source>
</evidence>
<dbReference type="GO" id="GO:0003723">
    <property type="term" value="F:RNA binding"/>
    <property type="evidence" value="ECO:0007669"/>
    <property type="project" value="TreeGrafter"/>
</dbReference>
<reference evidence="9" key="1">
    <citation type="journal article" date="2011" name="Proc. Natl. Acad. Sci. U.S.A.">
        <title>Obligate biotrophy features unraveled by the genomic analysis of rust fungi.</title>
        <authorList>
            <person name="Duplessis S."/>
            <person name="Cuomo C.A."/>
            <person name="Lin Y.-C."/>
            <person name="Aerts A."/>
            <person name="Tisserant E."/>
            <person name="Veneault-Fourrey C."/>
            <person name="Joly D.L."/>
            <person name="Hacquard S."/>
            <person name="Amselem J."/>
            <person name="Cantarel B.L."/>
            <person name="Chiu R."/>
            <person name="Coutinho P.M."/>
            <person name="Feau N."/>
            <person name="Field M."/>
            <person name="Frey P."/>
            <person name="Gelhaye E."/>
            <person name="Goldberg J."/>
            <person name="Grabherr M.G."/>
            <person name="Kodira C.D."/>
            <person name="Kohler A."/>
            <person name="Kuees U."/>
            <person name="Lindquist E.A."/>
            <person name="Lucas S.M."/>
            <person name="Mago R."/>
            <person name="Mauceli E."/>
            <person name="Morin E."/>
            <person name="Murat C."/>
            <person name="Pangilinan J.L."/>
            <person name="Park R."/>
            <person name="Pearson M."/>
            <person name="Quesneville H."/>
            <person name="Rouhier N."/>
            <person name="Sakthikumar S."/>
            <person name="Salamov A.A."/>
            <person name="Schmutz J."/>
            <person name="Selles B."/>
            <person name="Shapiro H."/>
            <person name="Tanguay P."/>
            <person name="Tuskan G.A."/>
            <person name="Henrissat B."/>
            <person name="Van de Peer Y."/>
            <person name="Rouze P."/>
            <person name="Ellis J.G."/>
            <person name="Dodds P.N."/>
            <person name="Schein J.E."/>
            <person name="Zhong S."/>
            <person name="Hamelin R.C."/>
            <person name="Grigoriev I.V."/>
            <person name="Szabo L.J."/>
            <person name="Martin F."/>
        </authorList>
    </citation>
    <scope>NUCLEOTIDE SEQUENCE [LARGE SCALE GENOMIC DNA]</scope>
    <source>
        <strain evidence="9">98AG31 / pathotype 3-4-7</strain>
    </source>
</reference>
<keyword evidence="3" id="KW-0963">Cytoplasm</keyword>
<dbReference type="GO" id="GO:0003735">
    <property type="term" value="F:structural constituent of ribosome"/>
    <property type="evidence" value="ECO:0007669"/>
    <property type="project" value="TreeGrafter"/>
</dbReference>
<dbReference type="Gene3D" id="1.10.10.10">
    <property type="entry name" value="Winged helix-like DNA-binding domain superfamily/Winged helix DNA-binding domain"/>
    <property type="match status" value="1"/>
</dbReference>
<organism evidence="9">
    <name type="scientific">Melampsora larici-populina (strain 98AG31 / pathotype 3-4-7)</name>
    <name type="common">Poplar leaf rust fungus</name>
    <dbReference type="NCBI Taxonomy" id="747676"/>
    <lineage>
        <taxon>Eukaryota</taxon>
        <taxon>Fungi</taxon>
        <taxon>Dikarya</taxon>
        <taxon>Basidiomycota</taxon>
        <taxon>Pucciniomycotina</taxon>
        <taxon>Pucciniomycetes</taxon>
        <taxon>Pucciniales</taxon>
        <taxon>Melampsoraceae</taxon>
        <taxon>Melampsora</taxon>
    </lineage>
</organism>
<keyword evidence="9" id="KW-1185">Reference proteome</keyword>
<dbReference type="RefSeq" id="XP_007416828.1">
    <property type="nucleotide sequence ID" value="XM_007416766.1"/>
</dbReference>
<sequence length="157" mass="17617">MIISKEDRRTIYENLFKDGVMVAQKDYNAPKHVELEVPNLHVIKACQSLNSRGFIKTQFSWNYYYYTLTDEGIEYLREWLNLPSEIVPATFKKVQRSTPAGRPQQSTAAYRPPRGEGGDREGYRKKDGGNAEGGFRPKFAGIGRGSPNAGDAAPGGW</sequence>
<proteinExistence type="inferred from homology"/>
<dbReference type="GO" id="GO:0022627">
    <property type="term" value="C:cytosolic small ribosomal subunit"/>
    <property type="evidence" value="ECO:0007669"/>
    <property type="project" value="TreeGrafter"/>
</dbReference>
<dbReference type="eggNOG" id="KOG3344">
    <property type="taxonomic scope" value="Eukaryota"/>
</dbReference>
<feature type="region of interest" description="Disordered" evidence="6">
    <location>
        <begin position="93"/>
        <end position="157"/>
    </location>
</feature>
<dbReference type="OrthoDB" id="5211809at2759"/>
<keyword evidence="4" id="KW-0689">Ribosomal protein</keyword>
<protein>
    <recommendedName>
        <fullName evidence="7">Plectin/eS10 N-terminal domain-containing protein</fullName>
    </recommendedName>
</protein>
<dbReference type="VEuPathDB" id="FungiDB:MELLADRAFT_73306"/>
<evidence type="ECO:0000256" key="3">
    <source>
        <dbReference type="ARBA" id="ARBA00022490"/>
    </source>
</evidence>
<evidence type="ECO:0000256" key="4">
    <source>
        <dbReference type="ARBA" id="ARBA00022980"/>
    </source>
</evidence>
<comment type="subcellular location">
    <subcellularLocation>
        <location evidence="1">Cytoplasm</location>
    </subcellularLocation>
</comment>
<comment type="similarity">
    <text evidence="2">Belongs to the eukaryotic ribosomal protein eS10 family.</text>
</comment>
<dbReference type="AlphaFoldDB" id="F4S672"/>
<gene>
    <name evidence="8" type="ORF">MELLADRAFT_73306</name>
</gene>
<evidence type="ECO:0000313" key="8">
    <source>
        <dbReference type="EMBL" id="EGF99884.1"/>
    </source>
</evidence>
<evidence type="ECO:0000256" key="5">
    <source>
        <dbReference type="ARBA" id="ARBA00023274"/>
    </source>
</evidence>
<feature type="domain" description="Plectin/eS10 N-terminal" evidence="7">
    <location>
        <begin position="3"/>
        <end position="93"/>
    </location>
</feature>
<dbReference type="InterPro" id="IPR036388">
    <property type="entry name" value="WH-like_DNA-bd_sf"/>
</dbReference>
<dbReference type="GeneID" id="18932343"/>
<dbReference type="PANTHER" id="PTHR12146:SF0">
    <property type="entry name" value="RIBOSOMAL PROTEIN S10"/>
    <property type="match status" value="1"/>
</dbReference>
<evidence type="ECO:0000313" key="9">
    <source>
        <dbReference type="Proteomes" id="UP000001072"/>
    </source>
</evidence>
<dbReference type="InParanoid" id="F4S672"/>
<dbReference type="HOGENOM" id="CLU_089349_4_0_1"/>
<dbReference type="EMBL" id="GL883153">
    <property type="protein sequence ID" value="EGF99884.1"/>
    <property type="molecule type" value="Genomic_DNA"/>
</dbReference>
<dbReference type="InterPro" id="IPR037447">
    <property type="entry name" value="Ribosomal_eS10"/>
</dbReference>
<dbReference type="FunCoup" id="F4S672">
    <property type="interactions" value="485"/>
</dbReference>